<keyword evidence="3" id="KW-1185">Reference proteome</keyword>
<dbReference type="OrthoDB" id="4464809at2"/>
<dbReference type="InterPro" id="IPR003615">
    <property type="entry name" value="HNH_nuc"/>
</dbReference>
<dbReference type="STRING" id="1121881.SAMN02745225_02041"/>
<dbReference type="Pfam" id="PF13391">
    <property type="entry name" value="HNH_2"/>
    <property type="match status" value="1"/>
</dbReference>
<keyword evidence="2" id="KW-0255">Endonuclease</keyword>
<dbReference type="GO" id="GO:0004519">
    <property type="term" value="F:endonuclease activity"/>
    <property type="evidence" value="ECO:0007669"/>
    <property type="project" value="UniProtKB-KW"/>
</dbReference>
<gene>
    <name evidence="2" type="ORF">SAMN02745225_02041</name>
</gene>
<proteinExistence type="predicted"/>
<protein>
    <submittedName>
        <fullName evidence="2">HNH endonuclease</fullName>
    </submittedName>
</protein>
<keyword evidence="2" id="KW-0378">Hydrolase</keyword>
<dbReference type="Proteomes" id="UP000184295">
    <property type="component" value="Unassembled WGS sequence"/>
</dbReference>
<organism evidence="2 3">
    <name type="scientific">Ferrithrix thermotolerans DSM 19514</name>
    <dbReference type="NCBI Taxonomy" id="1121881"/>
    <lineage>
        <taxon>Bacteria</taxon>
        <taxon>Bacillati</taxon>
        <taxon>Actinomycetota</taxon>
        <taxon>Acidimicrobiia</taxon>
        <taxon>Acidimicrobiales</taxon>
        <taxon>Acidimicrobiaceae</taxon>
        <taxon>Ferrithrix</taxon>
    </lineage>
</organism>
<dbReference type="RefSeq" id="WP_084660419.1">
    <property type="nucleotide sequence ID" value="NZ_FQUL01000040.1"/>
</dbReference>
<dbReference type="EMBL" id="FQUL01000040">
    <property type="protein sequence ID" value="SHE93574.1"/>
    <property type="molecule type" value="Genomic_DNA"/>
</dbReference>
<feature type="domain" description="HNH nuclease" evidence="1">
    <location>
        <begin position="2"/>
        <end position="48"/>
    </location>
</feature>
<dbReference type="AlphaFoldDB" id="A0A1M4XJ50"/>
<keyword evidence="2" id="KW-0540">Nuclease</keyword>
<sequence length="115" mass="12933">MCGLLYRPLLDAAHILPDSHPQGKPIVTNGLSLCKIHHAAYDLNYIGVRPDLVAVVRSDVMNTKDGPMLTYGLQAMNERQLIVPAKKSEIPDRNALEERFEEFKDIEKMSTSKDK</sequence>
<evidence type="ECO:0000313" key="3">
    <source>
        <dbReference type="Proteomes" id="UP000184295"/>
    </source>
</evidence>
<evidence type="ECO:0000313" key="2">
    <source>
        <dbReference type="EMBL" id="SHE93574.1"/>
    </source>
</evidence>
<evidence type="ECO:0000259" key="1">
    <source>
        <dbReference type="Pfam" id="PF13391"/>
    </source>
</evidence>
<name>A0A1M4XJ50_9ACTN</name>
<reference evidence="3" key="1">
    <citation type="submission" date="2016-11" db="EMBL/GenBank/DDBJ databases">
        <authorList>
            <person name="Varghese N."/>
            <person name="Submissions S."/>
        </authorList>
    </citation>
    <scope>NUCLEOTIDE SEQUENCE [LARGE SCALE GENOMIC DNA]</scope>
    <source>
        <strain evidence="3">DSM 19514</strain>
    </source>
</reference>
<accession>A0A1M4XJ50</accession>